<gene>
    <name evidence="2" type="ORF">FNJ60_10460</name>
</gene>
<keyword evidence="1" id="KW-0732">Signal</keyword>
<dbReference type="AlphaFoldDB" id="A0A5D3E9W2"/>
<dbReference type="Proteomes" id="UP000324383">
    <property type="component" value="Unassembled WGS sequence"/>
</dbReference>
<comment type="caution">
    <text evidence="2">The sequence shown here is derived from an EMBL/GenBank/DDBJ whole genome shotgun (WGS) entry which is preliminary data.</text>
</comment>
<accession>A0A5D3E9W2</accession>
<evidence type="ECO:0008006" key="4">
    <source>
        <dbReference type="Google" id="ProtNLM"/>
    </source>
</evidence>
<reference evidence="2 3" key="1">
    <citation type="submission" date="2019-07" db="EMBL/GenBank/DDBJ databases">
        <title>Draft Genome Sequences of Bacteroides pyogenes Strains Isolated from the Uterus Holstein Dairy Cows with Metritis.</title>
        <authorList>
            <person name="Cunha F."/>
            <person name="Galvao K.N."/>
            <person name="Jeon S.J."/>
            <person name="Jeong K.C."/>
        </authorList>
    </citation>
    <scope>NUCLEOTIDE SEQUENCE [LARGE SCALE GENOMIC DNA]</scope>
    <source>
        <strain evidence="2 3">KG-31</strain>
    </source>
</reference>
<dbReference type="RefSeq" id="WP_148730656.1">
    <property type="nucleotide sequence ID" value="NZ_VKLW01000023.1"/>
</dbReference>
<dbReference type="EMBL" id="VKLW01000023">
    <property type="protein sequence ID" value="TYK32824.1"/>
    <property type="molecule type" value="Genomic_DNA"/>
</dbReference>
<organism evidence="2 3">
    <name type="scientific">Bacteroides pyogenes</name>
    <dbReference type="NCBI Taxonomy" id="310300"/>
    <lineage>
        <taxon>Bacteria</taxon>
        <taxon>Pseudomonadati</taxon>
        <taxon>Bacteroidota</taxon>
        <taxon>Bacteroidia</taxon>
        <taxon>Bacteroidales</taxon>
        <taxon>Bacteroidaceae</taxon>
        <taxon>Bacteroides</taxon>
    </lineage>
</organism>
<evidence type="ECO:0000313" key="2">
    <source>
        <dbReference type="EMBL" id="TYK32824.1"/>
    </source>
</evidence>
<feature type="chain" id="PRO_5023002414" description="Conjugal transfer protein TraO" evidence="1">
    <location>
        <begin position="22"/>
        <end position="172"/>
    </location>
</feature>
<name>A0A5D3E9W2_9BACE</name>
<evidence type="ECO:0000313" key="3">
    <source>
        <dbReference type="Proteomes" id="UP000324383"/>
    </source>
</evidence>
<feature type="signal peptide" evidence="1">
    <location>
        <begin position="1"/>
        <end position="21"/>
    </location>
</feature>
<protein>
    <recommendedName>
        <fullName evidence="4">Conjugal transfer protein TraO</fullName>
    </recommendedName>
</protein>
<evidence type="ECO:0000256" key="1">
    <source>
        <dbReference type="SAM" id="SignalP"/>
    </source>
</evidence>
<keyword evidence="3" id="KW-1185">Reference proteome</keyword>
<proteinExistence type="predicted"/>
<sequence length="172" mass="20028">MRKNLFLLAFTLIVCNLNALAQRHYKGVSGLEFNGGVNIFNEQGYFYNLSYSQYQNRTSYYKIGLNYLENPTDNSIARDFFFDTSFYKSFAGRRALFLSIGLGCFSGIETFPGERNEKRVWKWIIGPKLDLELEWFIAKNVGFVFRAAEYWNPMAMNYWTTTANAGLKILLY</sequence>